<dbReference type="GeneID" id="77477722"/>
<dbReference type="InterPro" id="IPR050922">
    <property type="entry name" value="LytR/CpsA/Psr_CW_biosynth"/>
</dbReference>
<evidence type="ECO:0000259" key="4">
    <source>
        <dbReference type="Pfam" id="PF03816"/>
    </source>
</evidence>
<dbReference type="PANTHER" id="PTHR33392">
    <property type="entry name" value="POLYISOPRENYL-TEICHOIC ACID--PEPTIDOGLYCAN TEICHOIC ACID TRANSFERASE TAGU"/>
    <property type="match status" value="1"/>
</dbReference>
<dbReference type="RefSeq" id="WP_151459847.1">
    <property type="nucleotide sequence ID" value="NZ_WAAO01000003.1"/>
</dbReference>
<keyword evidence="3" id="KW-1133">Transmembrane helix</keyword>
<keyword evidence="6" id="KW-1185">Reference proteome</keyword>
<feature type="transmembrane region" description="Helical" evidence="3">
    <location>
        <begin position="31"/>
        <end position="52"/>
    </location>
</feature>
<proteinExistence type="inferred from homology"/>
<dbReference type="EMBL" id="WAAO01000003">
    <property type="protein sequence ID" value="KAB1862286.1"/>
    <property type="molecule type" value="Genomic_DNA"/>
</dbReference>
<evidence type="ECO:0000313" key="6">
    <source>
        <dbReference type="Proteomes" id="UP000478836"/>
    </source>
</evidence>
<dbReference type="Pfam" id="PF03816">
    <property type="entry name" value="LytR_cpsA_psr"/>
    <property type="match status" value="1"/>
</dbReference>
<feature type="domain" description="Cell envelope-related transcriptional attenuator" evidence="4">
    <location>
        <begin position="115"/>
        <end position="272"/>
    </location>
</feature>
<feature type="compositionally biased region" description="Low complexity" evidence="2">
    <location>
        <begin position="374"/>
        <end position="391"/>
    </location>
</feature>
<organism evidence="5 6">
    <name type="scientific">Microbacterium algeriense</name>
    <dbReference type="NCBI Taxonomy" id="2615184"/>
    <lineage>
        <taxon>Bacteria</taxon>
        <taxon>Bacillati</taxon>
        <taxon>Actinomycetota</taxon>
        <taxon>Actinomycetes</taxon>
        <taxon>Micrococcales</taxon>
        <taxon>Microbacteriaceae</taxon>
        <taxon>Microbacterium</taxon>
    </lineage>
</organism>
<feature type="compositionally biased region" description="Polar residues" evidence="2">
    <location>
        <begin position="403"/>
        <end position="418"/>
    </location>
</feature>
<name>A0ABQ6V357_9MICO</name>
<evidence type="ECO:0000256" key="3">
    <source>
        <dbReference type="SAM" id="Phobius"/>
    </source>
</evidence>
<sequence>MIRRGEHADRPTVARHATLPTPSAGATLLKFLGIAVAVVTVSAVAVAGFLAVDVFNRVGDGAVALEGAPEVDPPTLGAYPADKAFNILVIGTDECGERATALFAERCEEADGLSRNDVTLLVHVSAAPRNVTVISLPRDLGVPVPECTREDGSVASSMWKASINSVFEHAGLSCVAKTVSELGDIPIEFAAKISFDGVMAVTDAIGGVEVCVAGDGIRDRHTGLNLTPGTHTVSGVEALQFIRTRHGVGDESDLARISNQQQYMSRLAKKVLSEETLTDVPKVLRIANAIADNIDPSESLNDPLRLAQLALALKDVRFSDFAFVQYPNVEDPDDDDKVVPNEAAAEALWTAVKSGQPLQLTGGVTTHRGVELVTPAPGTAPETSEPPATAEPEVRTTLPPDISGQTLEQETCAVGNQR</sequence>
<evidence type="ECO:0000313" key="5">
    <source>
        <dbReference type="EMBL" id="KAB1862286.1"/>
    </source>
</evidence>
<evidence type="ECO:0000256" key="2">
    <source>
        <dbReference type="SAM" id="MobiDB-lite"/>
    </source>
</evidence>
<comment type="caution">
    <text evidence="5">The sequence shown here is derived from an EMBL/GenBank/DDBJ whole genome shotgun (WGS) entry which is preliminary data.</text>
</comment>
<dbReference type="PANTHER" id="PTHR33392:SF6">
    <property type="entry name" value="POLYISOPRENYL-TEICHOIC ACID--PEPTIDOGLYCAN TEICHOIC ACID TRANSFERASE TAGU"/>
    <property type="match status" value="1"/>
</dbReference>
<comment type="similarity">
    <text evidence="1">Belongs to the LytR/CpsA/Psr (LCP) family.</text>
</comment>
<dbReference type="InterPro" id="IPR004474">
    <property type="entry name" value="LytR_CpsA_psr"/>
</dbReference>
<reference evidence="6" key="1">
    <citation type="submission" date="2019-09" db="EMBL/GenBank/DDBJ databases">
        <title>Whole genome sequencing of Microbacterium maritypicum.</title>
        <authorList>
            <person name="Lenchi N."/>
        </authorList>
    </citation>
    <scope>NUCLEOTIDE SEQUENCE [LARGE SCALE GENOMIC DNA]</scope>
    <source>
        <strain evidence="6">G1</strain>
    </source>
</reference>
<dbReference type="Gene3D" id="3.40.630.190">
    <property type="entry name" value="LCP protein"/>
    <property type="match status" value="1"/>
</dbReference>
<dbReference type="Proteomes" id="UP000478836">
    <property type="component" value="Unassembled WGS sequence"/>
</dbReference>
<keyword evidence="3" id="KW-0812">Transmembrane</keyword>
<evidence type="ECO:0000256" key="1">
    <source>
        <dbReference type="ARBA" id="ARBA00006068"/>
    </source>
</evidence>
<dbReference type="NCBIfam" id="TIGR00350">
    <property type="entry name" value="lytR_cpsA_psr"/>
    <property type="match status" value="1"/>
</dbReference>
<feature type="region of interest" description="Disordered" evidence="2">
    <location>
        <begin position="373"/>
        <end position="418"/>
    </location>
</feature>
<accession>A0ABQ6V357</accession>
<gene>
    <name evidence="5" type="ORF">F6A08_14735</name>
</gene>
<keyword evidence="3" id="KW-0472">Membrane</keyword>
<protein>
    <submittedName>
        <fullName evidence="5">LytR family transcriptional regulator</fullName>
    </submittedName>
</protein>